<dbReference type="RefSeq" id="WP_048838072.1">
    <property type="nucleotide sequence ID" value="NZ_BAMV01000008.1"/>
</dbReference>
<evidence type="ECO:0000313" key="3">
    <source>
        <dbReference type="EMBL" id="GEL57622.1"/>
    </source>
</evidence>
<feature type="domain" description="Beta-lactamase hydrolase-like protein phosphatase-like" evidence="1">
    <location>
        <begin position="4"/>
        <end position="110"/>
    </location>
</feature>
<organism evidence="2 4">
    <name type="scientific">Acetobacter cibinongensis</name>
    <dbReference type="NCBI Taxonomy" id="146475"/>
    <lineage>
        <taxon>Bacteria</taxon>
        <taxon>Pseudomonadati</taxon>
        <taxon>Pseudomonadota</taxon>
        <taxon>Alphaproteobacteria</taxon>
        <taxon>Acetobacterales</taxon>
        <taxon>Acetobacteraceae</taxon>
        <taxon>Acetobacter</taxon>
    </lineage>
</organism>
<evidence type="ECO:0000313" key="5">
    <source>
        <dbReference type="Proteomes" id="UP000321891"/>
    </source>
</evidence>
<dbReference type="Gene3D" id="3.90.190.10">
    <property type="entry name" value="Protein tyrosine phosphatase superfamily"/>
    <property type="match status" value="1"/>
</dbReference>
<reference evidence="2 4" key="1">
    <citation type="submission" date="2012-11" db="EMBL/GenBank/DDBJ databases">
        <title>Whole genome sequence of Acetobacter cibinongensis 4H-1.</title>
        <authorList>
            <person name="Azuma Y."/>
            <person name="Higashiura N."/>
            <person name="Hirakawa H."/>
            <person name="Matsushita K."/>
        </authorList>
    </citation>
    <scope>NUCLEOTIDE SEQUENCE [LARGE SCALE GENOMIC DNA]</scope>
    <source>
        <strain evidence="2 4">4H-1</strain>
    </source>
</reference>
<comment type="caution">
    <text evidence="2">The sequence shown here is derived from an EMBL/GenBank/DDBJ whole genome shotgun (WGS) entry which is preliminary data.</text>
</comment>
<dbReference type="Proteomes" id="UP000032671">
    <property type="component" value="Unassembled WGS sequence"/>
</dbReference>
<proteinExistence type="predicted"/>
<dbReference type="SUPFAM" id="SSF52799">
    <property type="entry name" value="(Phosphotyrosine protein) phosphatases II"/>
    <property type="match status" value="1"/>
</dbReference>
<protein>
    <submittedName>
        <fullName evidence="2">Oxidoreductase</fullName>
    </submittedName>
</protein>
<reference evidence="3 5" key="2">
    <citation type="submission" date="2019-07" db="EMBL/GenBank/DDBJ databases">
        <title>Whole genome shotgun sequence of Acetobacter cibinongensis NBRC 16605.</title>
        <authorList>
            <person name="Hosoyama A."/>
            <person name="Uohara A."/>
            <person name="Ohji S."/>
            <person name="Ichikawa N."/>
        </authorList>
    </citation>
    <scope>NUCLEOTIDE SEQUENCE [LARGE SCALE GENOMIC DNA]</scope>
    <source>
        <strain evidence="3 5">NBRC 16605</strain>
    </source>
</reference>
<dbReference type="InterPro" id="IPR005939">
    <property type="entry name" value="BLH_phosphatase-like"/>
</dbReference>
<dbReference type="InterPro" id="IPR029021">
    <property type="entry name" value="Prot-tyrosine_phosphatase-like"/>
</dbReference>
<name>A0A0D6N1X6_9PROT</name>
<dbReference type="Pfam" id="PF04273">
    <property type="entry name" value="BLH_phosphatase"/>
    <property type="match status" value="1"/>
</dbReference>
<evidence type="ECO:0000313" key="4">
    <source>
        <dbReference type="Proteomes" id="UP000032671"/>
    </source>
</evidence>
<evidence type="ECO:0000259" key="1">
    <source>
        <dbReference type="Pfam" id="PF04273"/>
    </source>
</evidence>
<keyword evidence="5" id="KW-1185">Reference proteome</keyword>
<dbReference type="NCBIfam" id="TIGR01244">
    <property type="entry name" value="TIGR01244 family sulfur transferase"/>
    <property type="match status" value="1"/>
</dbReference>
<dbReference type="STRING" id="1231339.Abci_008_135"/>
<dbReference type="EMBL" id="BAMV01000008">
    <property type="protein sequence ID" value="GAN60002.1"/>
    <property type="molecule type" value="Genomic_DNA"/>
</dbReference>
<gene>
    <name evidence="2" type="ORF">Abci_008_135</name>
    <name evidence="3" type="ORF">ACI01nite_02240</name>
</gene>
<accession>A0A6N3SKP0</accession>
<dbReference type="EMBL" id="BJVU01000001">
    <property type="protein sequence ID" value="GEL57622.1"/>
    <property type="molecule type" value="Genomic_DNA"/>
</dbReference>
<accession>A0A0D6N1X6</accession>
<dbReference type="GO" id="GO:0016787">
    <property type="term" value="F:hydrolase activity"/>
    <property type="evidence" value="ECO:0007669"/>
    <property type="project" value="InterPro"/>
</dbReference>
<evidence type="ECO:0000313" key="2">
    <source>
        <dbReference type="EMBL" id="GAN60002.1"/>
    </source>
</evidence>
<dbReference type="AlphaFoldDB" id="A0A0D6N1X6"/>
<dbReference type="Proteomes" id="UP000321891">
    <property type="component" value="Unassembled WGS sequence"/>
</dbReference>
<sequence>MVAYRALSDSFVVAPQITVQDIPAIRDAGFKTIICTRPDHEDPGQPTAQTVAEAAQAAGLSFIAIPVVGGQAPSSDAVIEMQEALNTLPGPVFSYCRSGNRAGQLWTLATQG</sequence>